<dbReference type="Proteomes" id="UP000177053">
    <property type="component" value="Unassembled WGS sequence"/>
</dbReference>
<accession>A0A1F7X7E3</accession>
<name>A0A1F7X7E3_9BACT</name>
<evidence type="ECO:0000256" key="2">
    <source>
        <dbReference type="ARBA" id="ARBA00004236"/>
    </source>
</evidence>
<dbReference type="GO" id="GO:0005886">
    <property type="term" value="C:plasma membrane"/>
    <property type="evidence" value="ECO:0007669"/>
    <property type="project" value="TreeGrafter"/>
</dbReference>
<dbReference type="InterPro" id="IPR005311">
    <property type="entry name" value="PBP_dimer"/>
</dbReference>
<organism evidence="13 14">
    <name type="scientific">Candidatus Woesebacteria bacterium RBG_16_34_12</name>
    <dbReference type="NCBI Taxonomy" id="1802480"/>
    <lineage>
        <taxon>Bacteria</taxon>
        <taxon>Candidatus Woeseibacteriota</taxon>
    </lineage>
</organism>
<dbReference type="InterPro" id="IPR050515">
    <property type="entry name" value="Beta-lactam/transpept"/>
</dbReference>
<gene>
    <name evidence="13" type="ORF">A2Z22_04020</name>
</gene>
<reference evidence="13 14" key="1">
    <citation type="journal article" date="2016" name="Nat. Commun.">
        <title>Thousands of microbial genomes shed light on interconnected biogeochemical processes in an aquifer system.</title>
        <authorList>
            <person name="Anantharaman K."/>
            <person name="Brown C.T."/>
            <person name="Hug L.A."/>
            <person name="Sharon I."/>
            <person name="Castelle C.J."/>
            <person name="Probst A.J."/>
            <person name="Thomas B.C."/>
            <person name="Singh A."/>
            <person name="Wilkins M.J."/>
            <person name="Karaoz U."/>
            <person name="Brodie E.L."/>
            <person name="Williams K.H."/>
            <person name="Hubbard S.S."/>
            <person name="Banfield J.F."/>
        </authorList>
    </citation>
    <scope>NUCLEOTIDE SEQUENCE [LARGE SCALE GENOMIC DNA]</scope>
</reference>
<protein>
    <recommendedName>
        <fullName evidence="15">Penicillin-binding protein 2</fullName>
    </recommendedName>
</protein>
<keyword evidence="8 10" id="KW-0472">Membrane</keyword>
<evidence type="ECO:0000256" key="1">
    <source>
        <dbReference type="ARBA" id="ARBA00004167"/>
    </source>
</evidence>
<dbReference type="Pfam" id="PF00905">
    <property type="entry name" value="Transpeptidase"/>
    <property type="match status" value="1"/>
</dbReference>
<evidence type="ECO:0000313" key="13">
    <source>
        <dbReference type="EMBL" id="OGM11002.1"/>
    </source>
</evidence>
<keyword evidence="4 10" id="KW-0812">Transmembrane</keyword>
<dbReference type="SUPFAM" id="SSF56601">
    <property type="entry name" value="beta-lactamase/transpeptidase-like"/>
    <property type="match status" value="1"/>
</dbReference>
<dbReference type="Gene3D" id="3.40.710.10">
    <property type="entry name" value="DD-peptidase/beta-lactamase superfamily"/>
    <property type="match status" value="1"/>
</dbReference>
<keyword evidence="5" id="KW-0133">Cell shape</keyword>
<feature type="transmembrane region" description="Helical" evidence="10">
    <location>
        <begin position="12"/>
        <end position="33"/>
    </location>
</feature>
<evidence type="ECO:0008006" key="15">
    <source>
        <dbReference type="Google" id="ProtNLM"/>
    </source>
</evidence>
<evidence type="ECO:0000256" key="9">
    <source>
        <dbReference type="ARBA" id="ARBA00023316"/>
    </source>
</evidence>
<dbReference type="InterPro" id="IPR036138">
    <property type="entry name" value="PBP_dimer_sf"/>
</dbReference>
<dbReference type="PANTHER" id="PTHR30627:SF2">
    <property type="entry name" value="PEPTIDOGLYCAN D,D-TRANSPEPTIDASE MRDA"/>
    <property type="match status" value="1"/>
</dbReference>
<dbReference type="InterPro" id="IPR012338">
    <property type="entry name" value="Beta-lactam/transpept-like"/>
</dbReference>
<keyword evidence="3" id="KW-1003">Cell membrane</keyword>
<dbReference type="GO" id="GO:0008658">
    <property type="term" value="F:penicillin binding"/>
    <property type="evidence" value="ECO:0007669"/>
    <property type="project" value="InterPro"/>
</dbReference>
<evidence type="ECO:0000256" key="10">
    <source>
        <dbReference type="SAM" id="Phobius"/>
    </source>
</evidence>
<dbReference type="InterPro" id="IPR001460">
    <property type="entry name" value="PCN-bd_Tpept"/>
</dbReference>
<keyword evidence="6" id="KW-0573">Peptidoglycan synthesis</keyword>
<evidence type="ECO:0000256" key="8">
    <source>
        <dbReference type="ARBA" id="ARBA00023136"/>
    </source>
</evidence>
<feature type="domain" description="Penicillin-binding protein dimerisation" evidence="12">
    <location>
        <begin position="104"/>
        <end position="185"/>
    </location>
</feature>
<evidence type="ECO:0000256" key="6">
    <source>
        <dbReference type="ARBA" id="ARBA00022984"/>
    </source>
</evidence>
<evidence type="ECO:0000259" key="12">
    <source>
        <dbReference type="Pfam" id="PF03717"/>
    </source>
</evidence>
<evidence type="ECO:0000313" key="14">
    <source>
        <dbReference type="Proteomes" id="UP000177053"/>
    </source>
</evidence>
<dbReference type="SUPFAM" id="SSF56519">
    <property type="entry name" value="Penicillin binding protein dimerisation domain"/>
    <property type="match status" value="1"/>
</dbReference>
<proteinExistence type="predicted"/>
<dbReference type="GO" id="GO:0071555">
    <property type="term" value="P:cell wall organization"/>
    <property type="evidence" value="ECO:0007669"/>
    <property type="project" value="TreeGrafter"/>
</dbReference>
<evidence type="ECO:0000256" key="7">
    <source>
        <dbReference type="ARBA" id="ARBA00022989"/>
    </source>
</evidence>
<evidence type="ECO:0000259" key="11">
    <source>
        <dbReference type="Pfam" id="PF00905"/>
    </source>
</evidence>
<keyword evidence="9" id="KW-0961">Cell wall biogenesis/degradation</keyword>
<keyword evidence="7 10" id="KW-1133">Transmembrane helix</keyword>
<feature type="domain" description="Penicillin-binding protein transpeptidase" evidence="11">
    <location>
        <begin position="218"/>
        <end position="597"/>
    </location>
</feature>
<dbReference type="PANTHER" id="PTHR30627">
    <property type="entry name" value="PEPTIDOGLYCAN D,D-TRANSPEPTIDASE"/>
    <property type="match status" value="1"/>
</dbReference>
<sequence length="616" mass="68217">METYTQAKTQSWLVWFLKGILILGFFILLARLIDLQIIRGSYYKNLADENRIRRIPLTSERGRILARGGEVIVGNREVKKRLIFPKDSLYEKSVDIKNAGTDEIITEPLRDYLLGNQAAHITGYLGEANEEEVGKVDPKCPEKGPRKLGSFVGRSGLEYEYECLLSGYDGEELVEVDSVGKKIRSLGRKEAIPGMDLITTIDFGLQKEVSSLLTGKKGAIVVTDPGGEILAFYSGPSFDPNIFINPEKGDELKKILTDENFPLFNRVISGTYHPGSIVKPLISITSLEEDVVEDDFIYEDTGSITLETAYGTYNYNNWYFTQYGGKEGKINVKQAISRSTDTFFYKIGELTGIEKISNWLNKFGLGSLSEIDLPGEVSGLVPSPEWKLKAKGERWFLGNTYHLAIGQGDIAVTPLAINAAIGSIASEGLLCQPHFVKEKELEKLRLPINFLINQEKDIFSEKKNFYCQDLGISQKTIETVRQGMIGACSSGGTGYTFFDINDKGMTTNKSDQISSDETAVYPNEEPGKIACKTGTAEIYTDGDTHAWFTFFAPALTKASLGKLDAKSIPESEIVVTVLVEKGGEGSKVAGPIAREIFDYWFGEAKRIQDKVGILQD</sequence>
<evidence type="ECO:0000256" key="5">
    <source>
        <dbReference type="ARBA" id="ARBA00022960"/>
    </source>
</evidence>
<evidence type="ECO:0000256" key="4">
    <source>
        <dbReference type="ARBA" id="ARBA00022692"/>
    </source>
</evidence>
<dbReference type="AlphaFoldDB" id="A0A1F7X7E3"/>
<comment type="caution">
    <text evidence="13">The sequence shown here is derived from an EMBL/GenBank/DDBJ whole genome shotgun (WGS) entry which is preliminary data.</text>
</comment>
<dbReference type="Gene3D" id="3.90.1310.10">
    <property type="entry name" value="Penicillin-binding protein 2a (Domain 2)"/>
    <property type="match status" value="1"/>
</dbReference>
<dbReference type="Pfam" id="PF03717">
    <property type="entry name" value="PBP_dimer"/>
    <property type="match status" value="1"/>
</dbReference>
<comment type="subcellular location">
    <subcellularLocation>
        <location evidence="2">Cell membrane</location>
    </subcellularLocation>
    <subcellularLocation>
        <location evidence="1">Membrane</location>
        <topology evidence="1">Single-pass membrane protein</topology>
    </subcellularLocation>
</comment>
<evidence type="ECO:0000256" key="3">
    <source>
        <dbReference type="ARBA" id="ARBA00022475"/>
    </source>
</evidence>
<dbReference type="EMBL" id="MGFS01000027">
    <property type="protein sequence ID" value="OGM11002.1"/>
    <property type="molecule type" value="Genomic_DNA"/>
</dbReference>